<dbReference type="AlphaFoldDB" id="A0A6A8SHX0"/>
<reference evidence="2 3" key="1">
    <citation type="journal article" date="2019" name="Nat. Med.">
        <title>A library of human gut bacterial isolates paired with longitudinal multiomics data enables mechanistic microbiome research.</title>
        <authorList>
            <person name="Poyet M."/>
            <person name="Groussin M."/>
            <person name="Gibbons S.M."/>
            <person name="Avila-Pacheco J."/>
            <person name="Jiang X."/>
            <person name="Kearney S.M."/>
            <person name="Perrotta A.R."/>
            <person name="Berdy B."/>
            <person name="Zhao S."/>
            <person name="Lieberman T.D."/>
            <person name="Swanson P.K."/>
            <person name="Smith M."/>
            <person name="Roesemann S."/>
            <person name="Alexander J.E."/>
            <person name="Rich S.A."/>
            <person name="Livny J."/>
            <person name="Vlamakis H."/>
            <person name="Clish C."/>
            <person name="Bullock K."/>
            <person name="Deik A."/>
            <person name="Scott J."/>
            <person name="Pierce K.A."/>
            <person name="Xavier R.J."/>
            <person name="Alm E.J."/>
        </authorList>
    </citation>
    <scope>NUCLEOTIDE SEQUENCE [LARGE SCALE GENOMIC DNA]</scope>
    <source>
        <strain evidence="2 3">BIOML-A198</strain>
    </source>
</reference>
<proteinExistence type="predicted"/>
<dbReference type="InterPro" id="IPR026870">
    <property type="entry name" value="Zinc_ribbon_dom"/>
</dbReference>
<dbReference type="Proteomes" id="UP000487649">
    <property type="component" value="Unassembled WGS sequence"/>
</dbReference>
<sequence>MAFWDDFQKNMNKTANASIKTTSKWIEIGKLNVALNAAKLDLNDLYERIGEYVYQNKIVDVKQSDELQELFHEVSQQKMKIREIQAQLNQMRSKYHCEQCGAEIDANTKYCPYCSAPQSNQIDWRI</sequence>
<gene>
    <name evidence="2" type="ORF">GMA92_04845</name>
</gene>
<dbReference type="EMBL" id="WMQE01000008">
    <property type="protein sequence ID" value="MTK20765.1"/>
    <property type="molecule type" value="Genomic_DNA"/>
</dbReference>
<protein>
    <submittedName>
        <fullName evidence="2">Zinc-ribbon domain-containing protein</fullName>
    </submittedName>
</protein>
<evidence type="ECO:0000313" key="3">
    <source>
        <dbReference type="Proteomes" id="UP000487649"/>
    </source>
</evidence>
<organism evidence="2 3">
    <name type="scientific">Turicibacter sanguinis</name>
    <dbReference type="NCBI Taxonomy" id="154288"/>
    <lineage>
        <taxon>Bacteria</taxon>
        <taxon>Bacillati</taxon>
        <taxon>Bacillota</taxon>
        <taxon>Erysipelotrichia</taxon>
        <taxon>Erysipelotrichales</taxon>
        <taxon>Turicibacteraceae</taxon>
        <taxon>Turicibacter</taxon>
    </lineage>
</organism>
<feature type="domain" description="Zinc-ribbon" evidence="1">
    <location>
        <begin position="96"/>
        <end position="117"/>
    </location>
</feature>
<name>A0A6A8SHX0_9FIRM</name>
<evidence type="ECO:0000259" key="1">
    <source>
        <dbReference type="Pfam" id="PF13240"/>
    </source>
</evidence>
<dbReference type="GeneID" id="60059951"/>
<dbReference type="RefSeq" id="WP_006785039.1">
    <property type="nucleotide sequence ID" value="NZ_CABJBH010000013.1"/>
</dbReference>
<dbReference type="Pfam" id="PF13240">
    <property type="entry name" value="Zn_Ribbon_1"/>
    <property type="match status" value="1"/>
</dbReference>
<evidence type="ECO:0000313" key="2">
    <source>
        <dbReference type="EMBL" id="MTK20765.1"/>
    </source>
</evidence>
<comment type="caution">
    <text evidence="2">The sequence shown here is derived from an EMBL/GenBank/DDBJ whole genome shotgun (WGS) entry which is preliminary data.</text>
</comment>
<accession>A0A6A8SHX0</accession>